<dbReference type="Gene3D" id="3.40.50.410">
    <property type="entry name" value="von Willebrand factor, type A domain"/>
    <property type="match status" value="1"/>
</dbReference>
<proteinExistence type="predicted"/>
<feature type="domain" description="VWFA" evidence="1">
    <location>
        <begin position="368"/>
        <end position="551"/>
    </location>
</feature>
<evidence type="ECO:0000313" key="2">
    <source>
        <dbReference type="EMBL" id="SLM32658.1"/>
    </source>
</evidence>
<dbReference type="EMBL" id="FWEV01000324">
    <property type="protein sequence ID" value="SLM32658.1"/>
    <property type="molecule type" value="Genomic_DNA"/>
</dbReference>
<dbReference type="PROSITE" id="PS51257">
    <property type="entry name" value="PROKAR_LIPOPROTEIN"/>
    <property type="match status" value="1"/>
</dbReference>
<dbReference type="InterPro" id="IPR002035">
    <property type="entry name" value="VWF_A"/>
</dbReference>
<dbReference type="SUPFAM" id="SSF53850">
    <property type="entry name" value="Periplasmic binding protein-like II"/>
    <property type="match status" value="1"/>
</dbReference>
<dbReference type="InterPro" id="IPR036465">
    <property type="entry name" value="vWFA_dom_sf"/>
</dbReference>
<protein>
    <submittedName>
        <fullName evidence="2">von Willebrand factor type A</fullName>
    </submittedName>
</protein>
<dbReference type="Pfam" id="PF13768">
    <property type="entry name" value="VWA_3"/>
    <property type="match status" value="1"/>
</dbReference>
<dbReference type="CDD" id="cd00198">
    <property type="entry name" value="vWFA"/>
    <property type="match status" value="1"/>
</dbReference>
<dbReference type="PROSITE" id="PS50234">
    <property type="entry name" value="VWFA"/>
    <property type="match status" value="1"/>
</dbReference>
<dbReference type="SUPFAM" id="SSF53300">
    <property type="entry name" value="vWA-like"/>
    <property type="match status" value="1"/>
</dbReference>
<name>A0A1W1HJW9_9BACT</name>
<dbReference type="STRING" id="1246637.MTBBW1_790056"/>
<organism evidence="2 3">
    <name type="scientific">Desulfamplus magnetovallimortis</name>
    <dbReference type="NCBI Taxonomy" id="1246637"/>
    <lineage>
        <taxon>Bacteria</taxon>
        <taxon>Pseudomonadati</taxon>
        <taxon>Thermodesulfobacteriota</taxon>
        <taxon>Desulfobacteria</taxon>
        <taxon>Desulfobacterales</taxon>
        <taxon>Desulfobacteraceae</taxon>
        <taxon>Desulfamplus</taxon>
    </lineage>
</organism>
<evidence type="ECO:0000313" key="3">
    <source>
        <dbReference type="Proteomes" id="UP000191931"/>
    </source>
</evidence>
<accession>A0A1W1HJW9</accession>
<sequence>MKKLPIHFFTVCFLTIAITFGFTGCGDQDQSQQNGQDLQNKKAAHAKHQVSLSIVSGSENKALAPVFEQFASENGIDLIITYMGSVDIAREIAKGNRIQYDAVWPASSLWFSIGGSSSLVKHTKSIMRSPVVFAVKKSVADKLEWCGKDVKVTDILKALEEKKIRFAMTSATQSNSGASAFLGFLSAFAGSPEVLTHDHLDSPELADQIKRFLRTVDRSSGSSGWLKEMLLENYLYFDGMVNYESMVIEFNQELGPNQDPLYAIYPVGGITIADSPLGYIDKGEPEKEEAFLNLQSWLLSDKVQKSLRQQGRRTGLIGLDMNNTNTAVFNPEWGIDIKKLIVPVTIPSATVVSEALNLYQTAFRKPSLTAYVLDYSGSMQGTGEAQLKKAMRTLLDQNIAKEFLLQSSPEDITYVVPFNSKPIAAWKAVGNDEKTLTELLTQVESLNPAGGTNMYKAAANAVKLIKEDAESGKYHTSVIVMSDGASKGSFSDFEQSLSQLGVNIRDIPVFTILFGEAEVAQMESLAKTMSGRMFDGRKDVVLAFREAKGYN</sequence>
<evidence type="ECO:0000259" key="1">
    <source>
        <dbReference type="PROSITE" id="PS50234"/>
    </source>
</evidence>
<reference evidence="2 3" key="1">
    <citation type="submission" date="2017-03" db="EMBL/GenBank/DDBJ databases">
        <authorList>
            <person name="Afonso C.L."/>
            <person name="Miller P.J."/>
            <person name="Scott M.A."/>
            <person name="Spackman E."/>
            <person name="Goraichik I."/>
            <person name="Dimitrov K.M."/>
            <person name="Suarez D.L."/>
            <person name="Swayne D.E."/>
        </authorList>
    </citation>
    <scope>NUCLEOTIDE SEQUENCE [LARGE SCALE GENOMIC DNA]</scope>
    <source>
        <strain evidence="2">PRJEB14757</strain>
    </source>
</reference>
<dbReference type="OrthoDB" id="5621159at2"/>
<dbReference type="Pfam" id="PF13531">
    <property type="entry name" value="SBP_bac_11"/>
    <property type="match status" value="1"/>
</dbReference>
<gene>
    <name evidence="2" type="ORF">MTBBW1_790056</name>
</gene>
<dbReference type="Proteomes" id="UP000191931">
    <property type="component" value="Unassembled WGS sequence"/>
</dbReference>
<keyword evidence="3" id="KW-1185">Reference proteome</keyword>
<dbReference type="RefSeq" id="WP_080802712.1">
    <property type="nucleotide sequence ID" value="NZ_LT828543.1"/>
</dbReference>
<dbReference type="AlphaFoldDB" id="A0A1W1HJW9"/>